<dbReference type="Gene3D" id="1.25.40.20">
    <property type="entry name" value="Ankyrin repeat-containing domain"/>
    <property type="match status" value="4"/>
</dbReference>
<feature type="repeat" description="ANK" evidence="3">
    <location>
        <begin position="88"/>
        <end position="120"/>
    </location>
</feature>
<feature type="repeat" description="ANK" evidence="3">
    <location>
        <begin position="485"/>
        <end position="517"/>
    </location>
</feature>
<organism evidence="5 7">
    <name type="scientific">Aplysia californica</name>
    <name type="common">California sea hare</name>
    <dbReference type="NCBI Taxonomy" id="6500"/>
    <lineage>
        <taxon>Eukaryota</taxon>
        <taxon>Metazoa</taxon>
        <taxon>Spiralia</taxon>
        <taxon>Lophotrochozoa</taxon>
        <taxon>Mollusca</taxon>
        <taxon>Gastropoda</taxon>
        <taxon>Heterobranchia</taxon>
        <taxon>Euthyneura</taxon>
        <taxon>Tectipleura</taxon>
        <taxon>Aplysiida</taxon>
        <taxon>Aplysioidea</taxon>
        <taxon>Aplysiidae</taxon>
        <taxon>Aplysia</taxon>
    </lineage>
</organism>
<feature type="repeat" description="ANK" evidence="3">
    <location>
        <begin position="155"/>
        <end position="187"/>
    </location>
</feature>
<protein>
    <submittedName>
        <fullName evidence="6 7">Ankyrin repeat domain-containing protein 50</fullName>
    </submittedName>
</protein>
<feature type="repeat" description="ANK" evidence="3">
    <location>
        <begin position="121"/>
        <end position="153"/>
    </location>
</feature>
<dbReference type="Pfam" id="PF12796">
    <property type="entry name" value="Ank_2"/>
    <property type="match status" value="3"/>
</dbReference>
<dbReference type="InterPro" id="IPR036770">
    <property type="entry name" value="Ankyrin_rpt-contain_sf"/>
</dbReference>
<feature type="repeat" description="ANK" evidence="3">
    <location>
        <begin position="351"/>
        <end position="383"/>
    </location>
</feature>
<dbReference type="Proteomes" id="UP000694888">
    <property type="component" value="Unplaced"/>
</dbReference>
<dbReference type="PANTHER" id="PTHR24198:SF165">
    <property type="entry name" value="ANKYRIN REPEAT-CONTAINING PROTEIN-RELATED"/>
    <property type="match status" value="1"/>
</dbReference>
<dbReference type="PROSITE" id="PS50297">
    <property type="entry name" value="ANK_REP_REGION"/>
    <property type="match status" value="5"/>
</dbReference>
<evidence type="ECO:0000313" key="6">
    <source>
        <dbReference type="RefSeq" id="XP_005102034.1"/>
    </source>
</evidence>
<dbReference type="RefSeq" id="XP_005102034.1">
    <property type="nucleotide sequence ID" value="XM_005101977.3"/>
</dbReference>
<evidence type="ECO:0000256" key="3">
    <source>
        <dbReference type="PROSITE-ProRule" id="PRU00023"/>
    </source>
</evidence>
<keyword evidence="1" id="KW-0677">Repeat</keyword>
<dbReference type="Pfam" id="PF13637">
    <property type="entry name" value="Ank_4"/>
    <property type="match status" value="1"/>
</dbReference>
<keyword evidence="5" id="KW-1185">Reference proteome</keyword>
<evidence type="ECO:0000256" key="4">
    <source>
        <dbReference type="SAM" id="MobiDB-lite"/>
    </source>
</evidence>
<dbReference type="RefSeq" id="XP_035826584.1">
    <property type="nucleotide sequence ID" value="XM_035970691.1"/>
</dbReference>
<feature type="repeat" description="ANK" evidence="3">
    <location>
        <begin position="188"/>
        <end position="220"/>
    </location>
</feature>
<feature type="region of interest" description="Disordered" evidence="4">
    <location>
        <begin position="855"/>
        <end position="933"/>
    </location>
</feature>
<dbReference type="GeneID" id="101851747"/>
<dbReference type="PROSITE" id="PS50088">
    <property type="entry name" value="ANK_REPEAT"/>
    <property type="match status" value="9"/>
</dbReference>
<feature type="compositionally biased region" description="Acidic residues" evidence="4">
    <location>
        <begin position="871"/>
        <end position="918"/>
    </location>
</feature>
<feature type="repeat" description="ANK" evidence="3">
    <location>
        <begin position="221"/>
        <end position="253"/>
    </location>
</feature>
<gene>
    <name evidence="6 7" type="primary">LOC101851747</name>
</gene>
<evidence type="ECO:0000256" key="1">
    <source>
        <dbReference type="ARBA" id="ARBA00022737"/>
    </source>
</evidence>
<sequence length="933" mass="103311">MADQLRRDLLTKNCVVAKEVLECLVKDDLDKLKEMSSRFSQADLIGDRNAQEAAKILYAAVTAEAANCALWLLNDSVEANPDLFKDKKKRTALCVATVKNRAELLQNLLESGADPNQVDTRGVSPLIECARHGYSECLQLLLQHGARTEGRTKVLRHCALTEAASAGYLRDVQMLLDAGADINARTAENETALMLAAHKGRFDCVKELLARGANHLLESSRGHTALFTATYGGNFEIVRYLLQFDNRLEKMDGDGNTVLAASICIANVKIMKLLLDNGANLRNVTDLSCVLQSCALNGGESCLELMLQCSDDLQGTIKEVMLSSIIGDNLDCVKLLLRYGPHVHVRMYESKSKTLLHEAAQSGARKCLKYLLEQKANVNARNKDGLTPLFYAVQSNEPENVKTLIAHGADIHFRDGKGLTLAMVASCVSILKVLLEAGIDIHAQDQSGKTALMHLCEENEMECMQTPNLRFLVKNGARIDVTDFEGRTALMYAAMHGRFKNLKILLKNGASINRLDDKGASALEHCVQQGLEHEYKRLFHKGSKKCIGILLKHMPLSSESSVIAIKAMVSLLFNREWYHPERDDDPVTGYVMEYLPPLFEFKDKFPCMLSWCRDEFARIAAQGVRDTVRFLLLNGVYPRYGVLVRDFKNPPVSVCPATLKYFIINDLLDEADHSYLRELRATSSFSRGGASGLAENDDLEGHGAATTRERFAFTERNSVDTILPVLTSQPWPLVKLCLRTLSVALGSRDGLEDRVQSCQVPPQLQRFLAHQNKCLQLCPSQWHNIPMESEPMVYESLPRPRPLIEQWPAGQDLDKCGCGRCGKNGLCFRGIELDADPRAVLVRSEWDMLFDELGLNPSGRDDDIDGASSLDTDDPDVVPDDMDSEWEDVDSDADDDDDDDDGGSDDGDDISDDGDDALLDCGIDTSDDDVDVS</sequence>
<keyword evidence="2 3" id="KW-0040">ANK repeat</keyword>
<name>A0ABM1VVZ2_APLCA</name>
<proteinExistence type="predicted"/>
<dbReference type="SUPFAM" id="SSF48403">
    <property type="entry name" value="Ankyrin repeat"/>
    <property type="match status" value="2"/>
</dbReference>
<reference evidence="6 7" key="1">
    <citation type="submission" date="2025-05" db="UniProtKB">
        <authorList>
            <consortium name="RefSeq"/>
        </authorList>
    </citation>
    <scope>IDENTIFICATION</scope>
</reference>
<dbReference type="SMART" id="SM00248">
    <property type="entry name" value="ANK"/>
    <property type="match status" value="12"/>
</dbReference>
<feature type="repeat" description="ANK" evidence="3">
    <location>
        <begin position="254"/>
        <end position="286"/>
    </location>
</feature>
<evidence type="ECO:0000313" key="7">
    <source>
        <dbReference type="RefSeq" id="XP_035826584.1"/>
    </source>
</evidence>
<accession>A0ABM1VVZ2</accession>
<evidence type="ECO:0000313" key="5">
    <source>
        <dbReference type="Proteomes" id="UP000694888"/>
    </source>
</evidence>
<dbReference type="PANTHER" id="PTHR24198">
    <property type="entry name" value="ANKYRIN REPEAT AND PROTEIN KINASE DOMAIN-CONTAINING PROTEIN"/>
    <property type="match status" value="1"/>
</dbReference>
<feature type="repeat" description="ANK" evidence="3">
    <location>
        <begin position="384"/>
        <end position="416"/>
    </location>
</feature>
<dbReference type="InterPro" id="IPR002110">
    <property type="entry name" value="Ankyrin_rpt"/>
</dbReference>
<evidence type="ECO:0000256" key="2">
    <source>
        <dbReference type="ARBA" id="ARBA00023043"/>
    </source>
</evidence>